<dbReference type="InterPro" id="IPR033469">
    <property type="entry name" value="CYTH-like_dom_sf"/>
</dbReference>
<feature type="domain" description="mRNA triphosphatase Cet1-like" evidence="5">
    <location>
        <begin position="72"/>
        <end position="173"/>
    </location>
</feature>
<protein>
    <recommendedName>
        <fullName evidence="3">mRNA 5'-phosphatase</fullName>
        <ecNumber evidence="3">3.6.1.74</ecNumber>
    </recommendedName>
</protein>
<dbReference type="EMBL" id="PP911589">
    <property type="protein sequence ID" value="XCA47349.1"/>
    <property type="molecule type" value="Genomic_DNA"/>
</dbReference>
<dbReference type="Gene3D" id="3.20.100.10">
    <property type="entry name" value="mRNA triphosphatase Cet1-like"/>
    <property type="match status" value="1"/>
</dbReference>
<dbReference type="EC" id="3.6.1.74" evidence="3"/>
<organism evidence="6">
    <name type="scientific">Micromonas commoda virus</name>
    <dbReference type="NCBI Taxonomy" id="3057169"/>
    <lineage>
        <taxon>Viruses</taxon>
        <taxon>Varidnaviria</taxon>
        <taxon>Bamfordvirae</taxon>
        <taxon>Nucleocytoviricota</taxon>
        <taxon>Megaviricetes</taxon>
        <taxon>Algavirales</taxon>
        <taxon>Phycodnaviridae</taxon>
    </lineage>
</organism>
<dbReference type="GO" id="GO:0004651">
    <property type="term" value="F:polynucleotide 5'-phosphatase activity"/>
    <property type="evidence" value="ECO:0007669"/>
    <property type="project" value="InterPro"/>
</dbReference>
<evidence type="ECO:0000259" key="5">
    <source>
        <dbReference type="Pfam" id="PF02940"/>
    </source>
</evidence>
<evidence type="ECO:0000256" key="4">
    <source>
        <dbReference type="ARBA" id="ARBA00047740"/>
    </source>
</evidence>
<dbReference type="GO" id="GO:0140818">
    <property type="term" value="F:mRNA 5'-triphosphate monophosphatase activity"/>
    <property type="evidence" value="ECO:0007669"/>
    <property type="project" value="UniProtKB-EC"/>
</dbReference>
<evidence type="ECO:0000313" key="6">
    <source>
        <dbReference type="EMBL" id="XCA47349.1"/>
    </source>
</evidence>
<evidence type="ECO:0000256" key="1">
    <source>
        <dbReference type="ARBA" id="ARBA00022664"/>
    </source>
</evidence>
<sequence>MNIHSLTDTVFPLVAQYKDEEYIELEFRLGKFNGTMFDTNIGKSTHDHIMRGLSKYTGWDRIIASEEEVFYRSSDGVRISVDSATGDEVIVQKDRIKNHDLKHLGNVPFDIRFSISKELPLPEDTDRDMDKKKTKKRVSFIRKNVSIDMTIVSGDSHDMDSEDPMSYQMEFEVIDAASCDTKDDLFKILHKINDVFNMLGTNR</sequence>
<proteinExistence type="predicted"/>
<dbReference type="SUPFAM" id="SSF55154">
    <property type="entry name" value="CYTH-like phosphatases"/>
    <property type="match status" value="1"/>
</dbReference>
<evidence type="ECO:0000256" key="2">
    <source>
        <dbReference type="ARBA" id="ARBA00022801"/>
    </source>
</evidence>
<dbReference type="InterPro" id="IPR004206">
    <property type="entry name" value="mRNA_triPase_Cet1"/>
</dbReference>
<dbReference type="InterPro" id="IPR037009">
    <property type="entry name" value="mRNA_triPase_Cet1_sf"/>
</dbReference>
<comment type="catalytic activity">
    <reaction evidence="4">
        <text>a 5'-end triphospho-ribonucleoside in mRNA + H2O = a 5'-end diphospho-ribonucleoside in mRNA + phosphate + H(+)</text>
        <dbReference type="Rhea" id="RHEA:67004"/>
        <dbReference type="Rhea" id="RHEA-COMP:17164"/>
        <dbReference type="Rhea" id="RHEA-COMP:17165"/>
        <dbReference type="ChEBI" id="CHEBI:15377"/>
        <dbReference type="ChEBI" id="CHEBI:15378"/>
        <dbReference type="ChEBI" id="CHEBI:43474"/>
        <dbReference type="ChEBI" id="CHEBI:167616"/>
        <dbReference type="ChEBI" id="CHEBI:167618"/>
        <dbReference type="EC" id="3.6.1.74"/>
    </reaction>
    <physiologicalReaction direction="left-to-right" evidence="4">
        <dbReference type="Rhea" id="RHEA:67005"/>
    </physiologicalReaction>
</comment>
<reference evidence="6" key="1">
    <citation type="submission" date="2024-06" db="EMBL/GenBank/DDBJ databases">
        <title>Evidence of context-dependent and transient costs of resisting viral infection in isolates of the marine microalga Micromonas sp. (class Mamiellophyceae).</title>
        <authorList>
            <person name="Bedi de Silva A."/>
            <person name="Schvarcz C.R."/>
            <person name="Steward G.R."/>
            <person name="Edwards K.F."/>
        </authorList>
    </citation>
    <scope>NUCLEOTIDE SEQUENCE</scope>
    <source>
        <strain evidence="6">McV-KB2</strain>
    </source>
</reference>
<keyword evidence="2" id="KW-0378">Hydrolase</keyword>
<name>A0AAU7YNJ0_9PHYC</name>
<dbReference type="Pfam" id="PF02940">
    <property type="entry name" value="mRNA_triPase"/>
    <property type="match status" value="1"/>
</dbReference>
<keyword evidence="1" id="KW-0507">mRNA processing</keyword>
<accession>A0AAU7YNJ0</accession>
<evidence type="ECO:0000256" key="3">
    <source>
        <dbReference type="ARBA" id="ARBA00035028"/>
    </source>
</evidence>
<dbReference type="GO" id="GO:0006397">
    <property type="term" value="P:mRNA processing"/>
    <property type="evidence" value="ECO:0007669"/>
    <property type="project" value="UniProtKB-KW"/>
</dbReference>